<comment type="caution">
    <text evidence="7">The sequence shown here is derived from an EMBL/GenBank/DDBJ whole genome shotgun (WGS) entry which is preliminary data.</text>
</comment>
<dbReference type="SMART" id="SM00671">
    <property type="entry name" value="SEL1"/>
    <property type="match status" value="3"/>
</dbReference>
<evidence type="ECO:0000256" key="5">
    <source>
        <dbReference type="PROSITE-ProRule" id="PRU00134"/>
    </source>
</evidence>
<feature type="domain" description="MYND-type" evidence="6">
    <location>
        <begin position="420"/>
        <end position="462"/>
    </location>
</feature>
<dbReference type="Proteomes" id="UP000612746">
    <property type="component" value="Unassembled WGS sequence"/>
</dbReference>
<keyword evidence="8" id="KW-1185">Reference proteome</keyword>
<dbReference type="InterPro" id="IPR050767">
    <property type="entry name" value="Sel1_AlgK"/>
</dbReference>
<keyword evidence="1" id="KW-0479">Metal-binding</keyword>
<evidence type="ECO:0000256" key="2">
    <source>
        <dbReference type="ARBA" id="ARBA00022771"/>
    </source>
</evidence>
<dbReference type="Gene3D" id="6.10.140.2220">
    <property type="match status" value="1"/>
</dbReference>
<comment type="similarity">
    <text evidence="4">Belongs to the sel-1 family.</text>
</comment>
<sequence>GETIPPFLGLSQQQSSLLVALYAQVDPEFAPQVPTMLPVAAQQLATEYEKKNSVAKKLERSNMTWSDEYELLTNIQQQAVERLSEANMDVTKATADLNLGDDAKVTDLLLASFLYGGVREEITGENDRAKMSPVASPNFKGAKALLERVFEKKFSMAGVQIGSLYVQEDKLAGGANCTDGTDPKKEAYNWYLKAAKLGNPMAQHKVAFYLERGYGCQKDAKVAIEWYEKACAEGYPDSAHNLAILYQAVEPVVGVTKDLKKAVEYFEKAKQWGFAPASNALGRMYLLMSKDMNIAKEAGIEGDDEKEFIVTGISLLEDSANGSDADAMTLLGMIFGSKEYGLYDLDKSQSFFELALVRGDLEAYPYLVRILRAKMAAKAALEKQNMENFEKMDSASQQKLIQQLAKDASAESITLVNCSNPECDKKESSKGEFSKCSACKKAAYCSRACQKEHWKNGHKAVCSLNKPTTA</sequence>
<dbReference type="SUPFAM" id="SSF81901">
    <property type="entry name" value="HCP-like"/>
    <property type="match status" value="1"/>
</dbReference>
<feature type="non-terminal residue" evidence="7">
    <location>
        <position position="1"/>
    </location>
</feature>
<evidence type="ECO:0000259" key="6">
    <source>
        <dbReference type="PROSITE" id="PS50865"/>
    </source>
</evidence>
<dbReference type="PROSITE" id="PS50865">
    <property type="entry name" value="ZF_MYND_2"/>
    <property type="match status" value="1"/>
</dbReference>
<dbReference type="Pfam" id="PF01753">
    <property type="entry name" value="zf-MYND"/>
    <property type="match status" value="1"/>
</dbReference>
<dbReference type="EMBL" id="JAEPRA010000010">
    <property type="protein sequence ID" value="KAG2179437.1"/>
    <property type="molecule type" value="Genomic_DNA"/>
</dbReference>
<dbReference type="Gene3D" id="1.25.40.10">
    <property type="entry name" value="Tetratricopeptide repeat domain"/>
    <property type="match status" value="1"/>
</dbReference>
<dbReference type="InterPro" id="IPR002893">
    <property type="entry name" value="Znf_MYND"/>
</dbReference>
<dbReference type="OrthoDB" id="9922773at2759"/>
<dbReference type="AlphaFoldDB" id="A0A8H7UF84"/>
<dbReference type="InterPro" id="IPR011990">
    <property type="entry name" value="TPR-like_helical_dom_sf"/>
</dbReference>
<dbReference type="GO" id="GO:0008270">
    <property type="term" value="F:zinc ion binding"/>
    <property type="evidence" value="ECO:0007669"/>
    <property type="project" value="UniProtKB-KW"/>
</dbReference>
<accession>A0A8H7UF84</accession>
<evidence type="ECO:0000256" key="1">
    <source>
        <dbReference type="ARBA" id="ARBA00022723"/>
    </source>
</evidence>
<dbReference type="SUPFAM" id="SSF144232">
    <property type="entry name" value="HIT/MYND zinc finger-like"/>
    <property type="match status" value="1"/>
</dbReference>
<proteinExistence type="inferred from homology"/>
<organism evidence="7 8">
    <name type="scientific">Umbelopsis vinacea</name>
    <dbReference type="NCBI Taxonomy" id="44442"/>
    <lineage>
        <taxon>Eukaryota</taxon>
        <taxon>Fungi</taxon>
        <taxon>Fungi incertae sedis</taxon>
        <taxon>Mucoromycota</taxon>
        <taxon>Mucoromycotina</taxon>
        <taxon>Umbelopsidomycetes</taxon>
        <taxon>Umbelopsidales</taxon>
        <taxon>Umbelopsidaceae</taxon>
        <taxon>Umbelopsis</taxon>
    </lineage>
</organism>
<name>A0A8H7UF84_9FUNG</name>
<protein>
    <recommendedName>
        <fullName evidence="6">MYND-type domain-containing protein</fullName>
    </recommendedName>
</protein>
<gene>
    <name evidence="7" type="ORF">INT44_006283</name>
</gene>
<dbReference type="PANTHER" id="PTHR11102">
    <property type="entry name" value="SEL-1-LIKE PROTEIN"/>
    <property type="match status" value="1"/>
</dbReference>
<keyword evidence="2 5" id="KW-0863">Zinc-finger</keyword>
<keyword evidence="3" id="KW-0862">Zinc</keyword>
<evidence type="ECO:0000256" key="4">
    <source>
        <dbReference type="ARBA" id="ARBA00038101"/>
    </source>
</evidence>
<dbReference type="InterPro" id="IPR006597">
    <property type="entry name" value="Sel1-like"/>
</dbReference>
<evidence type="ECO:0000313" key="8">
    <source>
        <dbReference type="Proteomes" id="UP000612746"/>
    </source>
</evidence>
<evidence type="ECO:0000256" key="3">
    <source>
        <dbReference type="ARBA" id="ARBA00022833"/>
    </source>
</evidence>
<reference evidence="7" key="1">
    <citation type="submission" date="2020-12" db="EMBL/GenBank/DDBJ databases">
        <title>Metabolic potential, ecology and presence of endohyphal bacteria is reflected in genomic diversity of Mucoromycotina.</title>
        <authorList>
            <person name="Muszewska A."/>
            <person name="Okrasinska A."/>
            <person name="Steczkiewicz K."/>
            <person name="Drgas O."/>
            <person name="Orlowska M."/>
            <person name="Perlinska-Lenart U."/>
            <person name="Aleksandrzak-Piekarczyk T."/>
            <person name="Szatraj K."/>
            <person name="Zielenkiewicz U."/>
            <person name="Pilsyk S."/>
            <person name="Malc E."/>
            <person name="Mieczkowski P."/>
            <person name="Kruszewska J.S."/>
            <person name="Biernat P."/>
            <person name="Pawlowska J."/>
        </authorList>
    </citation>
    <scope>NUCLEOTIDE SEQUENCE</scope>
    <source>
        <strain evidence="7">WA0000051536</strain>
    </source>
</reference>
<evidence type="ECO:0000313" key="7">
    <source>
        <dbReference type="EMBL" id="KAG2179437.1"/>
    </source>
</evidence>
<dbReference type="Pfam" id="PF08238">
    <property type="entry name" value="Sel1"/>
    <property type="match status" value="3"/>
</dbReference>
<dbReference type="PANTHER" id="PTHR11102:SF160">
    <property type="entry name" value="ERAD-ASSOCIATED E3 UBIQUITIN-PROTEIN LIGASE COMPONENT HRD3"/>
    <property type="match status" value="1"/>
</dbReference>